<organism evidence="7 8">
    <name type="scientific">Hevea brasiliensis</name>
    <name type="common">Para rubber tree</name>
    <name type="synonym">Siphonia brasiliensis</name>
    <dbReference type="NCBI Taxonomy" id="3981"/>
    <lineage>
        <taxon>Eukaryota</taxon>
        <taxon>Viridiplantae</taxon>
        <taxon>Streptophyta</taxon>
        <taxon>Embryophyta</taxon>
        <taxon>Tracheophyta</taxon>
        <taxon>Spermatophyta</taxon>
        <taxon>Magnoliopsida</taxon>
        <taxon>eudicotyledons</taxon>
        <taxon>Gunneridae</taxon>
        <taxon>Pentapetalae</taxon>
        <taxon>rosids</taxon>
        <taxon>fabids</taxon>
        <taxon>Malpighiales</taxon>
        <taxon>Euphorbiaceae</taxon>
        <taxon>Crotonoideae</taxon>
        <taxon>Micrandreae</taxon>
        <taxon>Hevea</taxon>
    </lineage>
</organism>
<dbReference type="Proteomes" id="UP001174677">
    <property type="component" value="Unassembled WGS sequence"/>
</dbReference>
<keyword evidence="2" id="KW-1015">Disulfide bond</keyword>
<keyword evidence="1 4" id="KW-0732">Signal</keyword>
<evidence type="ECO:0000313" key="8">
    <source>
        <dbReference type="Proteomes" id="UP001174677"/>
    </source>
</evidence>
<evidence type="ECO:0000259" key="6">
    <source>
        <dbReference type="PROSITE" id="PS50948"/>
    </source>
</evidence>
<dbReference type="InterPro" id="IPR001480">
    <property type="entry name" value="Bulb-type_lectin_dom"/>
</dbReference>
<dbReference type="Gene3D" id="2.90.10.30">
    <property type="match status" value="1"/>
</dbReference>
<dbReference type="CDD" id="cd00028">
    <property type="entry name" value="B_lectin"/>
    <property type="match status" value="1"/>
</dbReference>
<dbReference type="PANTHER" id="PTHR32444:SF226">
    <property type="entry name" value="BULB-TYPE LECTIN DOMAIN-CONTAINING PROTEIN"/>
    <property type="match status" value="1"/>
</dbReference>
<dbReference type="InterPro" id="IPR036426">
    <property type="entry name" value="Bulb-type_lectin_dom_sf"/>
</dbReference>
<sequence length="356" mass="39893">MAIHGGNFILAFLPCILFFVISFHSVSVASTRSTLIQGQQLKDWEHLVSEEGIFRLRFFSLGTSKNRYLGISYNRPEYGFKLDYRNVVWVANRNTPISDSFGILDIDEFGKLQISYSAGSPIVLSSAQALNSDGNVRRVLWESFDYPTDTPLPGMKLGINFKTSSEDPAPGSFTFGGEPNGSSQLIVWWRGHVFWTSGLWQEGHFSLLRSYPMNRTKSLKNPTVSVYKIILCGAILEGFSLAPFFRCHYENTLGCVPEKLPNCMKSHDGFQLRIGNIFSNGFKFNQSHKLSPFDCQANCLANCSCIAYASTSEDRTGCEIWSEGISFIETDSPISREIYFLTATKGNSTLLEDFVL</sequence>
<gene>
    <name evidence="7" type="ORF">P3X46_034867</name>
</gene>
<dbReference type="PROSITE" id="PS50948">
    <property type="entry name" value="PAN"/>
    <property type="match status" value="1"/>
</dbReference>
<evidence type="ECO:0000256" key="3">
    <source>
        <dbReference type="ARBA" id="ARBA00023180"/>
    </source>
</evidence>
<name>A0ABQ9K9D2_HEVBR</name>
<evidence type="ECO:0000313" key="7">
    <source>
        <dbReference type="EMBL" id="KAJ9128573.1"/>
    </source>
</evidence>
<dbReference type="PANTHER" id="PTHR32444">
    <property type="entry name" value="BULB-TYPE LECTIN DOMAIN-CONTAINING PROTEIN"/>
    <property type="match status" value="1"/>
</dbReference>
<evidence type="ECO:0000256" key="2">
    <source>
        <dbReference type="ARBA" id="ARBA00023157"/>
    </source>
</evidence>
<evidence type="ECO:0008006" key="9">
    <source>
        <dbReference type="Google" id="ProtNLM"/>
    </source>
</evidence>
<accession>A0ABQ9K9D2</accession>
<feature type="domain" description="Bulb-type lectin" evidence="5">
    <location>
        <begin position="32"/>
        <end position="188"/>
    </location>
</feature>
<keyword evidence="3" id="KW-0325">Glycoprotein</keyword>
<feature type="signal peptide" evidence="4">
    <location>
        <begin position="1"/>
        <end position="31"/>
    </location>
</feature>
<dbReference type="SUPFAM" id="SSF51110">
    <property type="entry name" value="alpha-D-mannose-specific plant lectins"/>
    <property type="match status" value="1"/>
</dbReference>
<dbReference type="InterPro" id="IPR003609">
    <property type="entry name" value="Pan_app"/>
</dbReference>
<protein>
    <recommendedName>
        <fullName evidence="9">Apple domain-containing protein</fullName>
    </recommendedName>
</protein>
<feature type="chain" id="PRO_5047481374" description="Apple domain-containing protein" evidence="4">
    <location>
        <begin position="32"/>
        <end position="356"/>
    </location>
</feature>
<dbReference type="EMBL" id="JARPOI010000517">
    <property type="protein sequence ID" value="KAJ9128573.1"/>
    <property type="molecule type" value="Genomic_DNA"/>
</dbReference>
<feature type="domain" description="Apple" evidence="6">
    <location>
        <begin position="263"/>
        <end position="344"/>
    </location>
</feature>
<evidence type="ECO:0000259" key="5">
    <source>
        <dbReference type="PROSITE" id="PS50927"/>
    </source>
</evidence>
<evidence type="ECO:0000256" key="4">
    <source>
        <dbReference type="SAM" id="SignalP"/>
    </source>
</evidence>
<dbReference type="Pfam" id="PF01453">
    <property type="entry name" value="B_lectin"/>
    <property type="match status" value="1"/>
</dbReference>
<comment type="caution">
    <text evidence="7">The sequence shown here is derived from an EMBL/GenBank/DDBJ whole genome shotgun (WGS) entry which is preliminary data.</text>
</comment>
<dbReference type="PROSITE" id="PS50927">
    <property type="entry name" value="BULB_LECTIN"/>
    <property type="match status" value="1"/>
</dbReference>
<dbReference type="SMART" id="SM00108">
    <property type="entry name" value="B_lectin"/>
    <property type="match status" value="1"/>
</dbReference>
<proteinExistence type="predicted"/>
<keyword evidence="8" id="KW-1185">Reference proteome</keyword>
<evidence type="ECO:0000256" key="1">
    <source>
        <dbReference type="ARBA" id="ARBA00022729"/>
    </source>
</evidence>
<dbReference type="Pfam" id="PF08276">
    <property type="entry name" value="PAN_2"/>
    <property type="match status" value="1"/>
</dbReference>
<reference evidence="7 8" key="1">
    <citation type="journal article" date="2023" name="Plant Biotechnol. J.">
        <title>Chromosome-level wild Hevea brasiliensis genome provides new tools for genomic-assisted breeding and valuable loci to elevate rubber yield.</title>
        <authorList>
            <person name="Cheng H."/>
            <person name="Song X."/>
            <person name="Hu Y."/>
            <person name="Wu T."/>
            <person name="Yang Q."/>
            <person name="An Z."/>
            <person name="Feng S."/>
            <person name="Deng Z."/>
            <person name="Wu W."/>
            <person name="Zeng X."/>
            <person name="Tu M."/>
            <person name="Wang X."/>
            <person name="Huang H."/>
        </authorList>
    </citation>
    <scope>NUCLEOTIDE SEQUENCE [LARGE SCALE GENOMIC DNA]</scope>
    <source>
        <strain evidence="7">MT/VB/25A 57/8</strain>
    </source>
</reference>